<feature type="region of interest" description="Disordered" evidence="5">
    <location>
        <begin position="383"/>
        <end position="410"/>
    </location>
</feature>
<dbReference type="GO" id="GO:0022857">
    <property type="term" value="F:transmembrane transporter activity"/>
    <property type="evidence" value="ECO:0007669"/>
    <property type="project" value="InterPro"/>
</dbReference>
<dbReference type="Proteomes" id="UP000471052">
    <property type="component" value="Unassembled WGS sequence"/>
</dbReference>
<dbReference type="InterPro" id="IPR006143">
    <property type="entry name" value="RND_pump_MFP"/>
</dbReference>
<organism evidence="9 10">
    <name type="scientific">Streptococcus alactolyticus</name>
    <dbReference type="NCBI Taxonomy" id="29389"/>
    <lineage>
        <taxon>Bacteria</taxon>
        <taxon>Bacillati</taxon>
        <taxon>Bacillota</taxon>
        <taxon>Bacilli</taxon>
        <taxon>Lactobacillales</taxon>
        <taxon>Streptococcaceae</taxon>
        <taxon>Streptococcus</taxon>
    </lineage>
</organism>
<evidence type="ECO:0000256" key="1">
    <source>
        <dbReference type="ARBA" id="ARBA00004196"/>
    </source>
</evidence>
<evidence type="ECO:0000256" key="3">
    <source>
        <dbReference type="ARBA" id="ARBA00023054"/>
    </source>
</evidence>
<reference evidence="9 10" key="1">
    <citation type="submission" date="2019-08" db="EMBL/GenBank/DDBJ databases">
        <title>In-depth cultivation of the pig gut microbiome towards novel bacterial diversity and tailored functional studies.</title>
        <authorList>
            <person name="Wylensek D."/>
            <person name="Hitch T.C.A."/>
            <person name="Clavel T."/>
        </authorList>
    </citation>
    <scope>NUCLEOTIDE SEQUENCE [LARGE SCALE GENOMIC DNA]</scope>
    <source>
        <strain evidence="9 10">BL-178-WT-3A</strain>
    </source>
</reference>
<proteinExistence type="inferred from homology"/>
<evidence type="ECO:0000259" key="7">
    <source>
        <dbReference type="Pfam" id="PF25989"/>
    </source>
</evidence>
<dbReference type="Pfam" id="PF25984">
    <property type="entry name" value="BSH_YknX"/>
    <property type="match status" value="1"/>
</dbReference>
<dbReference type="InterPro" id="IPR050465">
    <property type="entry name" value="UPF0194_transport"/>
</dbReference>
<evidence type="ECO:0000256" key="2">
    <source>
        <dbReference type="ARBA" id="ARBA00009477"/>
    </source>
</evidence>
<dbReference type="GO" id="GO:0030313">
    <property type="term" value="C:cell envelope"/>
    <property type="evidence" value="ECO:0007669"/>
    <property type="project" value="UniProtKB-SubCell"/>
</dbReference>
<evidence type="ECO:0000259" key="8">
    <source>
        <dbReference type="Pfam" id="PF25990"/>
    </source>
</evidence>
<feature type="domain" description="YknX-like beta-barrel" evidence="8">
    <location>
        <begin position="230"/>
        <end position="318"/>
    </location>
</feature>
<dbReference type="EMBL" id="VUNP01000009">
    <property type="protein sequence ID" value="MST53417.1"/>
    <property type="molecule type" value="Genomic_DNA"/>
</dbReference>
<dbReference type="Gene3D" id="2.40.30.170">
    <property type="match status" value="1"/>
</dbReference>
<dbReference type="InterPro" id="IPR058636">
    <property type="entry name" value="Beta-barrel_YknX"/>
</dbReference>
<feature type="coiled-coil region" evidence="4">
    <location>
        <begin position="163"/>
        <end position="190"/>
    </location>
</feature>
<evidence type="ECO:0000313" key="9">
    <source>
        <dbReference type="EMBL" id="MST53417.1"/>
    </source>
</evidence>
<comment type="caution">
    <text evidence="9">The sequence shown here is derived from an EMBL/GenBank/DDBJ whole genome shotgun (WGS) entry which is preliminary data.</text>
</comment>
<evidence type="ECO:0000256" key="4">
    <source>
        <dbReference type="SAM" id="Coils"/>
    </source>
</evidence>
<sequence>MSRRSKTTMSKRNKVIIGAAIGLFAVAGAGLLWWQQGKDSKEAEKVTYKTSTVTEGSISSSTLLTGTVKALQEQYVYYDSTKGTEARPTVSVGDQITTGQQLVQYDTTTAQAAYDAAVRNLNKIGRQINYLKTYGNLPTTTASTDEETGEQTTVTQAPSAQANAQYNQQLQDLNDSYADAQGEVNKAQQALNETVVVSDVSGTVVEVNSYIDPSSKNSQTLVHVATEGQLQIQGTLTEYDLANIKTGQTVKIKSKVYPDQEWTGTISYVSNYPNQTSDTASAASASSDSTASSTYDYKVDINGDISNLKQGFTVSVEVVNDTKNKLVPVKAVIAEGEKNYVWVYDKDTQKVSKVEVTLGSADAKEQEILSGLEVGQTVIANPNDRLKDGETVDDVVADNATVSDESGESE</sequence>
<name>A0A6N7X1W9_STRAY</name>
<comment type="subcellular location">
    <subcellularLocation>
        <location evidence="1">Cell envelope</location>
    </subcellularLocation>
</comment>
<keyword evidence="3 4" id="KW-0175">Coiled coil</keyword>
<protein>
    <submittedName>
        <fullName evidence="9">Efflux RND transporter periplasmic adaptor subunit</fullName>
    </submittedName>
</protein>
<gene>
    <name evidence="9" type="ORF">FYJ82_03055</name>
</gene>
<dbReference type="OrthoDB" id="85226at2"/>
<dbReference type="Pfam" id="PF25990">
    <property type="entry name" value="Beta-barrel_YknX"/>
    <property type="match status" value="1"/>
</dbReference>
<comment type="similarity">
    <text evidence="2">Belongs to the membrane fusion protein (MFP) (TC 8.A.1) family.</text>
</comment>
<dbReference type="RefSeq" id="WP_154454588.1">
    <property type="nucleotide sequence ID" value="NZ_JALFHL010000050.1"/>
</dbReference>
<dbReference type="AlphaFoldDB" id="A0A6N7X1W9"/>
<dbReference type="PANTHER" id="PTHR32347">
    <property type="entry name" value="EFFLUX SYSTEM COMPONENT YKNX-RELATED"/>
    <property type="match status" value="1"/>
</dbReference>
<evidence type="ECO:0000256" key="5">
    <source>
        <dbReference type="SAM" id="MobiDB-lite"/>
    </source>
</evidence>
<dbReference type="InterPro" id="IPR058637">
    <property type="entry name" value="YknX-like_C"/>
</dbReference>
<dbReference type="Gene3D" id="2.40.420.20">
    <property type="match status" value="1"/>
</dbReference>
<evidence type="ECO:0000259" key="6">
    <source>
        <dbReference type="Pfam" id="PF25984"/>
    </source>
</evidence>
<dbReference type="PANTHER" id="PTHR32347:SF14">
    <property type="entry name" value="EFFLUX SYSTEM COMPONENT YKNX-RELATED"/>
    <property type="match status" value="1"/>
</dbReference>
<dbReference type="Pfam" id="PF25989">
    <property type="entry name" value="YknX_C"/>
    <property type="match status" value="1"/>
</dbReference>
<feature type="domain" description="YknX-like barrel-sandwich hybrid" evidence="6">
    <location>
        <begin position="74"/>
        <end position="225"/>
    </location>
</feature>
<dbReference type="NCBIfam" id="TIGR01730">
    <property type="entry name" value="RND_mfp"/>
    <property type="match status" value="1"/>
</dbReference>
<dbReference type="InterPro" id="IPR058639">
    <property type="entry name" value="BSH_YknX-like"/>
</dbReference>
<accession>A0A6N7X1W9</accession>
<feature type="domain" description="YknX-like C-terminal permuted SH3-like" evidence="7">
    <location>
        <begin position="327"/>
        <end position="393"/>
    </location>
</feature>
<dbReference type="GO" id="GO:0016020">
    <property type="term" value="C:membrane"/>
    <property type="evidence" value="ECO:0007669"/>
    <property type="project" value="InterPro"/>
</dbReference>
<evidence type="ECO:0000313" key="10">
    <source>
        <dbReference type="Proteomes" id="UP000471052"/>
    </source>
</evidence>